<comment type="similarity">
    <text evidence="1">Belongs to the MYG1 family.</text>
</comment>
<feature type="compositionally biased region" description="Basic and acidic residues" evidence="3">
    <location>
        <begin position="207"/>
        <end position="248"/>
    </location>
</feature>
<dbReference type="Pfam" id="PF00076">
    <property type="entry name" value="RRM_1"/>
    <property type="match status" value="1"/>
</dbReference>
<reference evidence="6" key="1">
    <citation type="submission" date="2022-11" db="UniProtKB">
        <authorList>
            <consortium name="WormBaseParasite"/>
        </authorList>
    </citation>
    <scope>IDENTIFICATION</scope>
</reference>
<feature type="compositionally biased region" description="Basic and acidic residues" evidence="3">
    <location>
        <begin position="159"/>
        <end position="199"/>
    </location>
</feature>
<proteinExistence type="inferred from homology"/>
<feature type="region of interest" description="Disordered" evidence="3">
    <location>
        <begin position="159"/>
        <end position="267"/>
    </location>
</feature>
<dbReference type="InterPro" id="IPR045844">
    <property type="entry name" value="RRM_Ist3-like"/>
</dbReference>
<dbReference type="SUPFAM" id="SSF54928">
    <property type="entry name" value="RNA-binding domain, RBD"/>
    <property type="match status" value="1"/>
</dbReference>
<dbReference type="InterPro" id="IPR000504">
    <property type="entry name" value="RRM_dom"/>
</dbReference>
<name>A0A915KGH7_ROMCU</name>
<evidence type="ECO:0000256" key="3">
    <source>
        <dbReference type="SAM" id="MobiDB-lite"/>
    </source>
</evidence>
<evidence type="ECO:0000259" key="4">
    <source>
        <dbReference type="PROSITE" id="PS50102"/>
    </source>
</evidence>
<dbReference type="InterPro" id="IPR035979">
    <property type="entry name" value="RBD_domain_sf"/>
</dbReference>
<dbReference type="PROSITE" id="PS50102">
    <property type="entry name" value="RRM"/>
    <property type="match status" value="1"/>
</dbReference>
<dbReference type="CDD" id="cd12411">
    <property type="entry name" value="RRM_ist3_like"/>
    <property type="match status" value="1"/>
</dbReference>
<dbReference type="WBParaSite" id="nRc.2.0.1.t37842-RA">
    <property type="protein sequence ID" value="nRc.2.0.1.t37842-RA"/>
    <property type="gene ID" value="nRc.2.0.1.g37842"/>
</dbReference>
<dbReference type="GO" id="GO:0005737">
    <property type="term" value="C:cytoplasm"/>
    <property type="evidence" value="ECO:0007669"/>
    <property type="project" value="TreeGrafter"/>
</dbReference>
<dbReference type="Proteomes" id="UP000887565">
    <property type="component" value="Unplaced"/>
</dbReference>
<dbReference type="AlphaFoldDB" id="A0A915KGH7"/>
<keyword evidence="5" id="KW-1185">Reference proteome</keyword>
<dbReference type="SMART" id="SM00360">
    <property type="entry name" value="RRM"/>
    <property type="match status" value="1"/>
</dbReference>
<organism evidence="5 6">
    <name type="scientific">Romanomermis culicivorax</name>
    <name type="common">Nematode worm</name>
    <dbReference type="NCBI Taxonomy" id="13658"/>
    <lineage>
        <taxon>Eukaryota</taxon>
        <taxon>Metazoa</taxon>
        <taxon>Ecdysozoa</taxon>
        <taxon>Nematoda</taxon>
        <taxon>Enoplea</taxon>
        <taxon>Dorylaimia</taxon>
        <taxon>Mermithida</taxon>
        <taxon>Mermithoidea</taxon>
        <taxon>Mermithidae</taxon>
        <taxon>Romanomermis</taxon>
    </lineage>
</organism>
<dbReference type="GO" id="GO:0005634">
    <property type="term" value="C:nucleus"/>
    <property type="evidence" value="ECO:0007669"/>
    <property type="project" value="TreeGrafter"/>
</dbReference>
<accession>A0A915KGH7</accession>
<evidence type="ECO:0000313" key="5">
    <source>
        <dbReference type="Proteomes" id="UP000887565"/>
    </source>
</evidence>
<dbReference type="GO" id="GO:0000398">
    <property type="term" value="P:mRNA splicing, via spliceosome"/>
    <property type="evidence" value="ECO:0007669"/>
    <property type="project" value="InterPro"/>
</dbReference>
<dbReference type="FunFam" id="3.30.70.330:FF:000962">
    <property type="entry name" value="RBMX2 ortholog"/>
    <property type="match status" value="1"/>
</dbReference>
<feature type="compositionally biased region" description="Polar residues" evidence="3">
    <location>
        <begin position="249"/>
        <end position="264"/>
    </location>
</feature>
<dbReference type="Gene3D" id="3.30.70.330">
    <property type="match status" value="1"/>
</dbReference>
<sequence>MKWNQNMPEQTKLYSDDSFTRVMNPLTNVKNLQKLNERELRMGFAGDDSRSWHQKYRDSAWIFIGGLNFELSEGDLIAVFSQYGEIVNINLIRDKQTGKSRGFGFLCYEDQRSTNLAVDNLNGIKIANRIIRVDHVEEYKIPKERGDEDDIVKRLHLEGCAPEKEESSKPEKDVTRESEIEESRNSVVKIEKPSIKKEVNTTSTIESGKRYDDIRNKHRNDYQKSSSHDGKYNKPDSVEHKSHRKDNFSSKSDYQQKNSNNGNQPEKRTYVFMIRNIMKSIGTHNGTFHCDEALACFMLKCLPRFSDAKVVRTRDPQLLKKCDVVVDVGGEYDPSSMRFDHHQRSFNLSLKSIESDLKFETKLSSAGLIYAHFGREIIREVLKNEQSSNMEEKSSIIEILFKKCYAEFVEEIDAKDNGIDQFSSELKPKFLVTTTLSNRVAALNPSWNDKEPHENEQFEKAMQLVGEEFIDRITYFHGVWWPARSIVLEAFRSRNAVDISGAIMILEQVCPWKEHLFDIEIEDDQEGAIKYCTFHDDRNDYWMIIAVPIEPKSFTCRKPFPESWRGLRDQELSKTIEIEKCVFVHATGFCGANKTKEGALKMIKKSLSALSD</sequence>
<keyword evidence="2" id="KW-0694">RNA-binding</keyword>
<dbReference type="InterPro" id="IPR012677">
    <property type="entry name" value="Nucleotide-bd_a/b_plait_sf"/>
</dbReference>
<evidence type="ECO:0000256" key="2">
    <source>
        <dbReference type="PROSITE-ProRule" id="PRU00176"/>
    </source>
</evidence>
<protein>
    <submittedName>
        <fullName evidence="6">RRM domain-containing protein</fullName>
    </submittedName>
</protein>
<feature type="domain" description="RRM" evidence="4">
    <location>
        <begin position="60"/>
        <end position="138"/>
    </location>
</feature>
<evidence type="ECO:0000313" key="6">
    <source>
        <dbReference type="WBParaSite" id="nRc.2.0.1.t37842-RA"/>
    </source>
</evidence>
<evidence type="ECO:0000256" key="1">
    <source>
        <dbReference type="ARBA" id="ARBA00010105"/>
    </source>
</evidence>
<dbReference type="InterPro" id="IPR003226">
    <property type="entry name" value="MYG1_exonuclease"/>
</dbReference>
<dbReference type="Pfam" id="PF03690">
    <property type="entry name" value="MYG1_exonuc"/>
    <property type="match status" value="1"/>
</dbReference>
<dbReference type="PANTHER" id="PTHR11215">
    <property type="entry name" value="METAL DEPENDENT HYDROLASE - RELATED"/>
    <property type="match status" value="1"/>
</dbReference>
<dbReference type="PANTHER" id="PTHR11215:SF1">
    <property type="entry name" value="MYG1 EXONUCLEASE"/>
    <property type="match status" value="1"/>
</dbReference>
<dbReference type="GO" id="GO:0003723">
    <property type="term" value="F:RNA binding"/>
    <property type="evidence" value="ECO:0007669"/>
    <property type="project" value="UniProtKB-UniRule"/>
</dbReference>